<evidence type="ECO:0000313" key="1">
    <source>
        <dbReference type="EMBL" id="MAG18244.1"/>
    </source>
</evidence>
<sequence length="119" mass="14143">MSKRNPRAIRDTLLYWQSKRGSGKSGDSLPLIQAVQRYDKIQGPLTRIERHVLTGLIFQIAYRANEREIQSLIRNKKLLFGDRYDEREYSEGQTKKHFESLRSKLKHKDELKFPKKKKL</sequence>
<reference evidence="2" key="1">
    <citation type="submission" date="2017-09" db="EMBL/GenBank/DDBJ databases">
        <title>The Reconstruction of 2,631 Draft Metagenome-Assembled Genomes from the Global Oceans.</title>
        <authorList>
            <person name="Tully B.J."/>
            <person name="Graham E.D."/>
            <person name="Heidelberg J.F."/>
        </authorList>
    </citation>
    <scope>NUCLEOTIDE SEQUENCE [LARGE SCALE GENOMIC DNA]</scope>
</reference>
<organism evidence="1 2">
    <name type="scientific">Candidatus Iainarchaeum sp</name>
    <dbReference type="NCBI Taxonomy" id="3101447"/>
    <lineage>
        <taxon>Archaea</taxon>
        <taxon>Candidatus Iainarchaeota</taxon>
        <taxon>Candidatus Iainarchaeia</taxon>
        <taxon>Candidatus Iainarchaeales</taxon>
        <taxon>Candidatus Iainarchaeaceae</taxon>
        <taxon>Candidatus Iainarchaeum</taxon>
    </lineage>
</organism>
<gene>
    <name evidence="1" type="ORF">CL944_02100</name>
</gene>
<dbReference type="EMBL" id="NZBD01000015">
    <property type="protein sequence ID" value="MAG18244.1"/>
    <property type="molecule type" value="Genomic_DNA"/>
</dbReference>
<proteinExistence type="predicted"/>
<name>A0A2D6LQ52_9ARCH</name>
<accession>A0A2D6LQ52</accession>
<evidence type="ECO:0000313" key="2">
    <source>
        <dbReference type="Proteomes" id="UP000226712"/>
    </source>
</evidence>
<protein>
    <submittedName>
        <fullName evidence="1">Uncharacterized protein</fullName>
    </submittedName>
</protein>
<comment type="caution">
    <text evidence="1">The sequence shown here is derived from an EMBL/GenBank/DDBJ whole genome shotgun (WGS) entry which is preliminary data.</text>
</comment>
<dbReference type="AlphaFoldDB" id="A0A2D6LQ52"/>
<dbReference type="Proteomes" id="UP000226712">
    <property type="component" value="Unassembled WGS sequence"/>
</dbReference>